<keyword evidence="2" id="KW-0547">Nucleotide-binding</keyword>
<dbReference type="EMBL" id="HBHL01000476">
    <property type="protein sequence ID" value="CAD9711483.1"/>
    <property type="molecule type" value="Transcribed_RNA"/>
</dbReference>
<dbReference type="PANTHER" id="PTHR23073">
    <property type="entry name" value="26S PROTEASOME REGULATORY SUBUNIT"/>
    <property type="match status" value="1"/>
</dbReference>
<dbReference type="CDD" id="cd19481">
    <property type="entry name" value="RecA-like_protease"/>
    <property type="match status" value="1"/>
</dbReference>
<sequence>MWATRLFGTKALTGGVAMASAMMVLGRYGVIGCEEEKGDALSAARKTIEPYWARIESELRSQRHSTPRERAYASQRGVQISVKGGSVGSRSRLSVRFPLRPGSDAVAIITESISSLSAKTKAGWSVESFDSSVAKQLSFRPSQTRGLSLVFFQPLAGYGLQELEFIKEGDSGYLSQQELKVILNALALSSQVSMEYQEAQENQSLPSSAFPPPRRLPPSGASKGNPLQQSPLPRGEPTAEEELAGLGARVYLPPKDDKASEEALEHCKRGNFDRLWGNIAGYERQKRQIEDSLLLNLFFKETFTAVSKGTRVENVSNLPKAVLFDGPPGTGKTSAARALSEMAVIPLVYVPIESITSKYYGESEKILAQLFAKCASLSDKGVIIFLDEVDALVTSRDSEMHDASRRILGVLLKEIDGFDADGSRNNVVIAATNRKSDLDPALLSRFEFRVEFDLPDSACRSQILGKYAKHLSDEEREELAELTRGFSGRDLKLLCVQAERQWASKIVRKEARQSSLPPFEAYREAMGQRGFR</sequence>
<evidence type="ECO:0000256" key="3">
    <source>
        <dbReference type="ARBA" id="ARBA00022840"/>
    </source>
</evidence>
<evidence type="ECO:0000313" key="7">
    <source>
        <dbReference type="EMBL" id="QDZ23451.1"/>
    </source>
</evidence>
<dbReference type="Pfam" id="PF00004">
    <property type="entry name" value="AAA"/>
    <property type="match status" value="1"/>
</dbReference>
<dbReference type="Gene3D" id="1.10.8.60">
    <property type="match status" value="1"/>
</dbReference>
<keyword evidence="8" id="KW-1185">Reference proteome</keyword>
<keyword evidence="7" id="KW-0378">Hydrolase</keyword>
<evidence type="ECO:0000256" key="4">
    <source>
        <dbReference type="SAM" id="MobiDB-lite"/>
    </source>
</evidence>
<dbReference type="AlphaFoldDB" id="A0A5B8MSX3"/>
<dbReference type="InterPro" id="IPR003593">
    <property type="entry name" value="AAA+_ATPase"/>
</dbReference>
<organism evidence="7 8">
    <name type="scientific">Chloropicon primus</name>
    <dbReference type="NCBI Taxonomy" id="1764295"/>
    <lineage>
        <taxon>Eukaryota</taxon>
        <taxon>Viridiplantae</taxon>
        <taxon>Chlorophyta</taxon>
        <taxon>Chloropicophyceae</taxon>
        <taxon>Chloropicales</taxon>
        <taxon>Chloropicaceae</taxon>
        <taxon>Chloropicon</taxon>
    </lineage>
</organism>
<keyword evidence="3" id="KW-0067">ATP-binding</keyword>
<comment type="similarity">
    <text evidence="1">Belongs to the AAA ATPase family.</text>
</comment>
<dbReference type="InterPro" id="IPR050221">
    <property type="entry name" value="26S_Proteasome_ATPase"/>
</dbReference>
<dbReference type="InterPro" id="IPR003959">
    <property type="entry name" value="ATPase_AAA_core"/>
</dbReference>
<accession>A0A5B8MSX3</accession>
<dbReference type="EMBL" id="CP031043">
    <property type="protein sequence ID" value="QDZ23451.1"/>
    <property type="molecule type" value="Genomic_DNA"/>
</dbReference>
<dbReference type="Gene3D" id="3.40.50.300">
    <property type="entry name" value="P-loop containing nucleotide triphosphate hydrolases"/>
    <property type="match status" value="1"/>
</dbReference>
<dbReference type="GO" id="GO:0005524">
    <property type="term" value="F:ATP binding"/>
    <property type="evidence" value="ECO:0007669"/>
    <property type="project" value="UniProtKB-KW"/>
</dbReference>
<dbReference type="SUPFAM" id="SSF52540">
    <property type="entry name" value="P-loop containing nucleoside triphosphate hydrolases"/>
    <property type="match status" value="1"/>
</dbReference>
<feature type="domain" description="AAA+ ATPase" evidence="5">
    <location>
        <begin position="318"/>
        <end position="456"/>
    </location>
</feature>
<feature type="region of interest" description="Disordered" evidence="4">
    <location>
        <begin position="198"/>
        <end position="238"/>
    </location>
</feature>
<dbReference type="STRING" id="1764295.A0A5B8MSX3"/>
<dbReference type="GO" id="GO:0016887">
    <property type="term" value="F:ATP hydrolysis activity"/>
    <property type="evidence" value="ECO:0007669"/>
    <property type="project" value="InterPro"/>
</dbReference>
<name>A0A5B8MSX3_9CHLO</name>
<evidence type="ECO:0000313" key="6">
    <source>
        <dbReference type="EMBL" id="CAD9711483.1"/>
    </source>
</evidence>
<protein>
    <submittedName>
        <fullName evidence="7">P-loop-containing nucleoside triphosphate hydrolase</fullName>
    </submittedName>
</protein>
<dbReference type="InterPro" id="IPR027417">
    <property type="entry name" value="P-loop_NTPase"/>
</dbReference>
<evidence type="ECO:0000313" key="8">
    <source>
        <dbReference type="Proteomes" id="UP000316726"/>
    </source>
</evidence>
<evidence type="ECO:0000259" key="5">
    <source>
        <dbReference type="SMART" id="SM00382"/>
    </source>
</evidence>
<dbReference type="OrthoDB" id="5925at2759"/>
<evidence type="ECO:0000256" key="2">
    <source>
        <dbReference type="ARBA" id="ARBA00022741"/>
    </source>
</evidence>
<reference evidence="6" key="2">
    <citation type="submission" date="2021-01" db="EMBL/GenBank/DDBJ databases">
        <authorList>
            <person name="Corre E."/>
            <person name="Pelletier E."/>
            <person name="Niang G."/>
            <person name="Scheremetjew M."/>
            <person name="Finn R."/>
            <person name="Kale V."/>
            <person name="Holt S."/>
            <person name="Cochrane G."/>
            <person name="Meng A."/>
            <person name="Brown T."/>
            <person name="Cohen L."/>
        </authorList>
    </citation>
    <scope>NUCLEOTIDE SEQUENCE</scope>
    <source>
        <strain evidence="6">CCMP1205</strain>
    </source>
</reference>
<dbReference type="Proteomes" id="UP000316726">
    <property type="component" value="Chromosome 10"/>
</dbReference>
<proteinExistence type="inferred from homology"/>
<reference evidence="7 8" key="1">
    <citation type="submission" date="2018-07" db="EMBL/GenBank/DDBJ databases">
        <title>The complete nuclear genome of the prasinophyte Chloropicon primus (CCMP1205).</title>
        <authorList>
            <person name="Pombert J.-F."/>
            <person name="Otis C."/>
            <person name="Turmel M."/>
            <person name="Lemieux C."/>
        </authorList>
    </citation>
    <scope>NUCLEOTIDE SEQUENCE [LARGE SCALE GENOMIC DNA]</scope>
    <source>
        <strain evidence="7 8">CCMP1205</strain>
    </source>
</reference>
<evidence type="ECO:0000256" key="1">
    <source>
        <dbReference type="ARBA" id="ARBA00006914"/>
    </source>
</evidence>
<gene>
    <name evidence="7" type="ORF">A3770_10p59690</name>
    <name evidence="6" type="ORF">CPRI1469_LOCUS322</name>
</gene>
<dbReference type="SMART" id="SM00382">
    <property type="entry name" value="AAA"/>
    <property type="match status" value="1"/>
</dbReference>
<feature type="compositionally biased region" description="Polar residues" evidence="4">
    <location>
        <begin position="198"/>
        <end position="207"/>
    </location>
</feature>